<feature type="compositionally biased region" description="Gly residues" evidence="1">
    <location>
        <begin position="89"/>
        <end position="98"/>
    </location>
</feature>
<sequence>MDLLLAPRSPAVGATCIFVSVSFLAVEQQQQLQGHGTDGRPSRIDRGPAADIVDAGGGDRWWEADGRSASGDSGRQVLPSRARRRLGDEGGGVQDLPGGLGHLHGGPLRLLWQPQARLNPTGTILEIGPGVETSPSAPSMRCYKVIKGLKLIERCLLLKFVASQTTDKPFRTGHRRRLELAFWFKHQVVFM</sequence>
<reference evidence="2" key="1">
    <citation type="submission" date="2015-12" db="EMBL/GenBank/DDBJ databases">
        <title>Update maize B73 reference genome by single molecule sequencing technologies.</title>
        <authorList>
            <consortium name="Maize Genome Sequencing Project"/>
            <person name="Ware D."/>
        </authorList>
    </citation>
    <scope>NUCLEOTIDE SEQUENCE</scope>
    <source>
        <tissue evidence="2">Seedling</tissue>
    </source>
</reference>
<dbReference type="AlphaFoldDB" id="K7VNW7"/>
<dbReference type="InParanoid" id="K7VNW7"/>
<accession>K7VNW7</accession>
<name>K7VNW7_MAIZE</name>
<organism evidence="2">
    <name type="scientific">Zea mays</name>
    <name type="common">Maize</name>
    <dbReference type="NCBI Taxonomy" id="4577"/>
    <lineage>
        <taxon>Eukaryota</taxon>
        <taxon>Viridiplantae</taxon>
        <taxon>Streptophyta</taxon>
        <taxon>Embryophyta</taxon>
        <taxon>Tracheophyta</taxon>
        <taxon>Spermatophyta</taxon>
        <taxon>Magnoliopsida</taxon>
        <taxon>Liliopsida</taxon>
        <taxon>Poales</taxon>
        <taxon>Poaceae</taxon>
        <taxon>PACMAD clade</taxon>
        <taxon>Panicoideae</taxon>
        <taxon>Andropogonodae</taxon>
        <taxon>Andropogoneae</taxon>
        <taxon>Tripsacinae</taxon>
        <taxon>Zea</taxon>
    </lineage>
</organism>
<dbReference type="EMBL" id="CM000784">
    <property type="protein sequence ID" value="AQK89402.1"/>
    <property type="molecule type" value="Genomic_DNA"/>
</dbReference>
<dbReference type="HOGENOM" id="CLU_1423463_0_0_1"/>
<feature type="region of interest" description="Disordered" evidence="1">
    <location>
        <begin position="32"/>
        <end position="98"/>
    </location>
</feature>
<dbReference type="PaxDb" id="4577-GRMZM2G123096_P01"/>
<evidence type="ECO:0000313" key="2">
    <source>
        <dbReference type="EMBL" id="AQK89402.1"/>
    </source>
</evidence>
<proteinExistence type="predicted"/>
<evidence type="ECO:0000256" key="1">
    <source>
        <dbReference type="SAM" id="MobiDB-lite"/>
    </source>
</evidence>
<feature type="compositionally biased region" description="Basic and acidic residues" evidence="1">
    <location>
        <begin position="37"/>
        <end position="48"/>
    </location>
</feature>
<gene>
    <name evidence="2" type="ORF">ZEAMMB73_Zm00001d008292</name>
</gene>
<protein>
    <submittedName>
        <fullName evidence="2">Uncharacterized protein</fullName>
    </submittedName>
</protein>